<proteinExistence type="predicted"/>
<dbReference type="Proteomes" id="UP000663844">
    <property type="component" value="Unassembled WGS sequence"/>
</dbReference>
<evidence type="ECO:0000256" key="1">
    <source>
        <dbReference type="SAM" id="MobiDB-lite"/>
    </source>
</evidence>
<comment type="caution">
    <text evidence="2">The sequence shown here is derived from an EMBL/GenBank/DDBJ whole genome shotgun (WGS) entry which is preliminary data.</text>
</comment>
<reference evidence="2" key="1">
    <citation type="submission" date="2021-02" db="EMBL/GenBank/DDBJ databases">
        <authorList>
            <person name="Nowell W R."/>
        </authorList>
    </citation>
    <scope>NUCLEOTIDE SEQUENCE</scope>
</reference>
<organism evidence="2 3">
    <name type="scientific">Adineta steineri</name>
    <dbReference type="NCBI Taxonomy" id="433720"/>
    <lineage>
        <taxon>Eukaryota</taxon>
        <taxon>Metazoa</taxon>
        <taxon>Spiralia</taxon>
        <taxon>Gnathifera</taxon>
        <taxon>Rotifera</taxon>
        <taxon>Eurotatoria</taxon>
        <taxon>Bdelloidea</taxon>
        <taxon>Adinetida</taxon>
        <taxon>Adinetidae</taxon>
        <taxon>Adineta</taxon>
    </lineage>
</organism>
<dbReference type="InterPro" id="IPR016152">
    <property type="entry name" value="PTrfase/Anion_transptr"/>
</dbReference>
<feature type="non-terminal residue" evidence="2">
    <location>
        <position position="1"/>
    </location>
</feature>
<dbReference type="EMBL" id="CAJOAZ010033051">
    <property type="protein sequence ID" value="CAF4451979.1"/>
    <property type="molecule type" value="Genomic_DNA"/>
</dbReference>
<dbReference type="AlphaFoldDB" id="A0A820SFJ0"/>
<dbReference type="Gene3D" id="3.40.930.10">
    <property type="entry name" value="Mannitol-specific EII, Chain A"/>
    <property type="match status" value="1"/>
</dbReference>
<evidence type="ECO:0000313" key="2">
    <source>
        <dbReference type="EMBL" id="CAF4451979.1"/>
    </source>
</evidence>
<evidence type="ECO:0000313" key="3">
    <source>
        <dbReference type="Proteomes" id="UP000663844"/>
    </source>
</evidence>
<feature type="region of interest" description="Disordered" evidence="1">
    <location>
        <begin position="46"/>
        <end position="74"/>
    </location>
</feature>
<protein>
    <submittedName>
        <fullName evidence="2">Uncharacterized protein</fullName>
    </submittedName>
</protein>
<feature type="non-terminal residue" evidence="2">
    <location>
        <position position="74"/>
    </location>
</feature>
<sequence>IVLLDLEEQKLECIYEAIINDAIANGQMNKDVKDEILRCLTSIHKHPEARSSRRRSSTMDYPPSAGRRASLAFR</sequence>
<accession>A0A820SFJ0</accession>
<name>A0A820SFJ0_9BILA</name>
<gene>
    <name evidence="2" type="ORF">OXD698_LOCUS54455</name>
</gene>